<reference evidence="2 3" key="1">
    <citation type="submission" date="2024-01" db="EMBL/GenBank/DDBJ databases">
        <title>Draft genome sequence of Gordonia sp. PKS22-38.</title>
        <authorList>
            <person name="Suphannarot A."/>
            <person name="Mingma R."/>
        </authorList>
    </citation>
    <scope>NUCLEOTIDE SEQUENCE [LARGE SCALE GENOMIC DNA]</scope>
    <source>
        <strain evidence="2 3">PKS22-38</strain>
    </source>
</reference>
<evidence type="ECO:0000313" key="2">
    <source>
        <dbReference type="EMBL" id="MEE4021733.1"/>
    </source>
</evidence>
<comment type="caution">
    <text evidence="2">The sequence shown here is derived from an EMBL/GenBank/DDBJ whole genome shotgun (WGS) entry which is preliminary data.</text>
</comment>
<dbReference type="InterPro" id="IPR050789">
    <property type="entry name" value="Diverse_Enzym_Activities"/>
</dbReference>
<dbReference type="GO" id="GO:0016787">
    <property type="term" value="F:hydrolase activity"/>
    <property type="evidence" value="ECO:0007669"/>
    <property type="project" value="UniProtKB-KW"/>
</dbReference>
<dbReference type="SUPFAM" id="SSF56601">
    <property type="entry name" value="beta-lactamase/transpeptidase-like"/>
    <property type="match status" value="1"/>
</dbReference>
<dbReference type="InterPro" id="IPR012338">
    <property type="entry name" value="Beta-lactam/transpept-like"/>
</dbReference>
<evidence type="ECO:0000259" key="1">
    <source>
        <dbReference type="Pfam" id="PF00144"/>
    </source>
</evidence>
<sequence>MRSTRTVDAAGIVAATESAVESATSGPSRVPGVVAGVTSEDALLSLSAAGVRAVDSPDSMTTDAMTTDTVFALFSTTKAITATVALQLVEDGRLDLDAPAAEYAPRLRRVSVIEGFDHAGNPQLRAPSTPITTRQLLTHTAGFGYDFFNETYRRLTRDHGVPGVISATRESLATPLLFDPGTAWEYGSNVDWAGLVVEGITGQRLGDVMSERVFSPLGMSDTSFTLTGDTAGRRAVMHHRTADGGLRPNRKWAMPAEPELHMGGQGLYSTVRDYLAFIRMWLNDGLSDSGDQLLRPETIAAAERNHIGDLRVRRLPGVLPAVTHDAEFFPGVSKTWGLSSMRLEEPAPTGRPAGTLGWGGLANLYYWIDRRNRIGGFWAAQLFPFFDPAAIAAYLDFESSVYDLTEA</sequence>
<evidence type="ECO:0000313" key="3">
    <source>
        <dbReference type="Proteomes" id="UP001335729"/>
    </source>
</evidence>
<keyword evidence="3" id="KW-1185">Reference proteome</keyword>
<keyword evidence="2" id="KW-0378">Hydrolase</keyword>
<proteinExistence type="predicted"/>
<dbReference type="Proteomes" id="UP001335729">
    <property type="component" value="Unassembled WGS sequence"/>
</dbReference>
<accession>A0ABU7MN39</accession>
<name>A0ABU7MN39_9ACTN</name>
<dbReference type="PANTHER" id="PTHR43283">
    <property type="entry name" value="BETA-LACTAMASE-RELATED"/>
    <property type="match status" value="1"/>
</dbReference>
<dbReference type="RefSeq" id="WP_330503049.1">
    <property type="nucleotide sequence ID" value="NZ_JAZDUE010000001.1"/>
</dbReference>
<dbReference type="Pfam" id="PF00144">
    <property type="entry name" value="Beta-lactamase"/>
    <property type="match status" value="1"/>
</dbReference>
<organism evidence="2 3">
    <name type="scientific">Gordonia prachuapensis</name>
    <dbReference type="NCBI Taxonomy" id="3115651"/>
    <lineage>
        <taxon>Bacteria</taxon>
        <taxon>Bacillati</taxon>
        <taxon>Actinomycetota</taxon>
        <taxon>Actinomycetes</taxon>
        <taxon>Mycobacteriales</taxon>
        <taxon>Gordoniaceae</taxon>
        <taxon>Gordonia</taxon>
    </lineage>
</organism>
<gene>
    <name evidence="2" type="ORF">V1Y59_01475</name>
</gene>
<protein>
    <submittedName>
        <fullName evidence="2">Serine hydrolase domain-containing protein</fullName>
        <ecNumber evidence="2">3.1.1.103</ecNumber>
    </submittedName>
</protein>
<dbReference type="EC" id="3.1.1.103" evidence="2"/>
<dbReference type="Gene3D" id="3.40.710.10">
    <property type="entry name" value="DD-peptidase/beta-lactamase superfamily"/>
    <property type="match status" value="1"/>
</dbReference>
<dbReference type="EMBL" id="JAZDUE010000001">
    <property type="protein sequence ID" value="MEE4021733.1"/>
    <property type="molecule type" value="Genomic_DNA"/>
</dbReference>
<feature type="domain" description="Beta-lactamase-related" evidence="1">
    <location>
        <begin position="28"/>
        <end position="395"/>
    </location>
</feature>
<dbReference type="InterPro" id="IPR001466">
    <property type="entry name" value="Beta-lactam-related"/>
</dbReference>
<dbReference type="PANTHER" id="PTHR43283:SF3">
    <property type="entry name" value="BETA-LACTAMASE FAMILY PROTEIN (AFU_ORTHOLOGUE AFUA_5G07500)"/>
    <property type="match status" value="1"/>
</dbReference>